<dbReference type="EMBL" id="LKAM01000006">
    <property type="protein sequence ID" value="KUM48004.1"/>
    <property type="molecule type" value="Genomic_DNA"/>
</dbReference>
<dbReference type="AlphaFoldDB" id="A0A101LZ26"/>
<keyword evidence="1" id="KW-0496">Mitochondrion</keyword>
<evidence type="ECO:0000313" key="1">
    <source>
        <dbReference type="EMBL" id="KUM48004.1"/>
    </source>
</evidence>
<sequence>MADNLAKSVVDLIPPNIDHLSYSIKVMHRPAILNNIKRWQVFEDDAQIERFLNMVDEFTNMNIDSYGEEGE</sequence>
<gene>
    <name evidence="1" type="ORF">ABT39_MTgene4999</name>
</gene>
<name>A0A101LZ26_PICGL</name>
<comment type="caution">
    <text evidence="1">The sequence shown here is derived from an EMBL/GenBank/DDBJ whole genome shotgun (WGS) entry which is preliminary data.</text>
</comment>
<geneLocation type="mitochondrion" evidence="1"/>
<proteinExistence type="predicted"/>
<accession>A0A101LZ26</accession>
<protein>
    <submittedName>
        <fullName evidence="1">Uncharacterized protein</fullName>
    </submittedName>
</protein>
<organism evidence="1">
    <name type="scientific">Picea glauca</name>
    <name type="common">White spruce</name>
    <name type="synonym">Pinus glauca</name>
    <dbReference type="NCBI Taxonomy" id="3330"/>
    <lineage>
        <taxon>Eukaryota</taxon>
        <taxon>Viridiplantae</taxon>
        <taxon>Streptophyta</taxon>
        <taxon>Embryophyta</taxon>
        <taxon>Tracheophyta</taxon>
        <taxon>Spermatophyta</taxon>
        <taxon>Pinopsida</taxon>
        <taxon>Pinidae</taxon>
        <taxon>Conifers I</taxon>
        <taxon>Pinales</taxon>
        <taxon>Pinaceae</taxon>
        <taxon>Picea</taxon>
    </lineage>
</organism>
<reference evidence="1" key="1">
    <citation type="journal article" date="2015" name="Genome Biol. Evol.">
        <title>Organellar Genomes of White Spruce (Picea glauca): Assembly and Annotation.</title>
        <authorList>
            <person name="Jackman S.D."/>
            <person name="Warren R.L."/>
            <person name="Gibb E.A."/>
            <person name="Vandervalk B.P."/>
            <person name="Mohamadi H."/>
            <person name="Chu J."/>
            <person name="Raymond A."/>
            <person name="Pleasance S."/>
            <person name="Coope R."/>
            <person name="Wildung M.R."/>
            <person name="Ritland C.E."/>
            <person name="Bousquet J."/>
            <person name="Jones S.J."/>
            <person name="Bohlmann J."/>
            <person name="Birol I."/>
        </authorList>
    </citation>
    <scope>NUCLEOTIDE SEQUENCE [LARGE SCALE GENOMIC DNA]</scope>
    <source>
        <tissue evidence="1">Flushing bud</tissue>
    </source>
</reference>